<feature type="region of interest" description="Disordered" evidence="1">
    <location>
        <begin position="74"/>
        <end position="138"/>
    </location>
</feature>
<name>A0A9P6Z9G6_9FUNG</name>
<evidence type="ECO:0000313" key="3">
    <source>
        <dbReference type="Proteomes" id="UP000740926"/>
    </source>
</evidence>
<dbReference type="Proteomes" id="UP000740926">
    <property type="component" value="Unassembled WGS sequence"/>
</dbReference>
<evidence type="ECO:0000313" key="2">
    <source>
        <dbReference type="EMBL" id="KAG1572806.1"/>
    </source>
</evidence>
<sequence length="358" mass="41071">MPINKSNYQPKDARAVSNPYQDDGDDDDIDDLFPTRKMMTGTQALVDFLKTTSPEEFQRPERLTTSTNIFSRIRKTKRAPSTRSVPPSATNKKGHVELVTKSAGNSRTPSFDTTSIQTLVTRNNNPILPNKKRESSLYSGSLRHSVSIKSQSSHVGGRRFVSSYPESHKLPKVTIDAFLDASNGNDMVETALLQRLERVRMLGQPIPSDYVTDCLSTEHIRALGITHILEQSKQEQKKVSTEKKVRHMQVQTMDWTENDQKRNSTQINHEEEMENKEESRSKRAELALEEALDNFEVISGLAYAKLRELWEEKMRWENACMELRDRLLALEQGKRYDDNYFLDEEDEDDLGLSEFPLQ</sequence>
<feature type="region of interest" description="Disordered" evidence="1">
    <location>
        <begin position="257"/>
        <end position="282"/>
    </location>
</feature>
<reference evidence="2 3" key="1">
    <citation type="journal article" date="2020" name="Microb. Genom.">
        <title>Genetic diversity of clinical and environmental Mucorales isolates obtained from an investigation of mucormycosis cases among solid organ transplant recipients.</title>
        <authorList>
            <person name="Nguyen M.H."/>
            <person name="Kaul D."/>
            <person name="Muto C."/>
            <person name="Cheng S.J."/>
            <person name="Richter R.A."/>
            <person name="Bruno V.M."/>
            <person name="Liu G."/>
            <person name="Beyhan S."/>
            <person name="Sundermann A.J."/>
            <person name="Mounaud S."/>
            <person name="Pasculle A.W."/>
            <person name="Nierman W.C."/>
            <person name="Driscoll E."/>
            <person name="Cumbie R."/>
            <person name="Clancy C.J."/>
            <person name="Dupont C.L."/>
        </authorList>
    </citation>
    <scope>NUCLEOTIDE SEQUENCE [LARGE SCALE GENOMIC DNA]</scope>
    <source>
        <strain evidence="2 3">GL24</strain>
    </source>
</reference>
<dbReference type="EMBL" id="JAANIU010000365">
    <property type="protein sequence ID" value="KAG1572806.1"/>
    <property type="molecule type" value="Genomic_DNA"/>
</dbReference>
<feature type="compositionally biased region" description="Polar residues" evidence="1">
    <location>
        <begin position="81"/>
        <end position="91"/>
    </location>
</feature>
<proteinExistence type="predicted"/>
<keyword evidence="3" id="KW-1185">Reference proteome</keyword>
<feature type="compositionally biased region" description="Polar residues" evidence="1">
    <location>
        <begin position="102"/>
        <end position="127"/>
    </location>
</feature>
<comment type="caution">
    <text evidence="2">The sequence shown here is derived from an EMBL/GenBank/DDBJ whole genome shotgun (WGS) entry which is preliminary data.</text>
</comment>
<protein>
    <submittedName>
        <fullName evidence="2">Uncharacterized protein</fullName>
    </submittedName>
</protein>
<organism evidence="2 3">
    <name type="scientific">Rhizopus delemar</name>
    <dbReference type="NCBI Taxonomy" id="936053"/>
    <lineage>
        <taxon>Eukaryota</taxon>
        <taxon>Fungi</taxon>
        <taxon>Fungi incertae sedis</taxon>
        <taxon>Mucoromycota</taxon>
        <taxon>Mucoromycotina</taxon>
        <taxon>Mucoromycetes</taxon>
        <taxon>Mucorales</taxon>
        <taxon>Mucorineae</taxon>
        <taxon>Rhizopodaceae</taxon>
        <taxon>Rhizopus</taxon>
    </lineage>
</organism>
<dbReference type="AlphaFoldDB" id="A0A9P6Z9G6"/>
<evidence type="ECO:0000256" key="1">
    <source>
        <dbReference type="SAM" id="MobiDB-lite"/>
    </source>
</evidence>
<accession>A0A9P6Z9G6</accession>
<dbReference type="OMA" id="RAISMSY"/>
<feature type="region of interest" description="Disordered" evidence="1">
    <location>
        <begin position="1"/>
        <end position="31"/>
    </location>
</feature>
<feature type="compositionally biased region" description="Acidic residues" evidence="1">
    <location>
        <begin position="22"/>
        <end position="31"/>
    </location>
</feature>
<gene>
    <name evidence="2" type="ORF">G6F50_003411</name>
</gene>